<reference evidence="1 3" key="1">
    <citation type="journal article" date="2015" name="Genome Announc.">
        <title>Complete Genome Sequence of Steroid-Transforming Nocardioides simplex VKM Ac-2033D.</title>
        <authorList>
            <person name="Shtratnikova V.Y."/>
            <person name="Schelkunov M.I."/>
            <person name="Pekov Y.A."/>
            <person name="Fokina V.V."/>
            <person name="Logacheva M.D."/>
            <person name="Sokolov S.L."/>
            <person name="Bragin E.Y."/>
            <person name="Ashapkin V.V."/>
            <person name="Donova M.V."/>
        </authorList>
    </citation>
    <scope>NUCLEOTIDE SEQUENCE [LARGE SCALE GENOMIC DNA]</scope>
    <source>
        <strain evidence="1 3">VKM Ac-2033D</strain>
    </source>
</reference>
<name>A0A0A1DFE2_NOCSI</name>
<reference evidence="2 4" key="2">
    <citation type="submission" date="2019-09" db="EMBL/GenBank/DDBJ databases">
        <title>Pimelobacter sp. isolated from Paulinella.</title>
        <authorList>
            <person name="Jeong S.E."/>
        </authorList>
    </citation>
    <scope>NUCLEOTIDE SEQUENCE [LARGE SCALE GENOMIC DNA]</scope>
    <source>
        <strain evidence="2 4">Pch-N</strain>
    </source>
</reference>
<dbReference type="OrthoDB" id="3253863at2"/>
<dbReference type="Proteomes" id="UP000030300">
    <property type="component" value="Chromosome"/>
</dbReference>
<dbReference type="SUPFAM" id="SSF140453">
    <property type="entry name" value="EsxAB dimer-like"/>
    <property type="match status" value="1"/>
</dbReference>
<proteinExistence type="predicted"/>
<evidence type="ECO:0000313" key="3">
    <source>
        <dbReference type="Proteomes" id="UP000030300"/>
    </source>
</evidence>
<dbReference type="AlphaFoldDB" id="A0A0A1DFE2"/>
<dbReference type="InterPro" id="IPR010310">
    <property type="entry name" value="T7SS_ESAT-6-like"/>
</dbReference>
<dbReference type="RefSeq" id="WP_038676448.1">
    <property type="nucleotide sequence ID" value="NZ_BJMC01000005.1"/>
</dbReference>
<dbReference type="InterPro" id="IPR036689">
    <property type="entry name" value="ESAT-6-like_sf"/>
</dbReference>
<dbReference type="eggNOG" id="COG4842">
    <property type="taxonomic scope" value="Bacteria"/>
</dbReference>
<sequence length="108" mass="11680">MTGSNIEFGHAEGALKQIAERVVQAKEEFGNHSNTLDGQIQALKGKWEGAGGQAFHTLHVAWTEKHKVVTTALDKFHASLTETEADNKAVDEQAGAGMNNLLNRLGQQ</sequence>
<organism evidence="1 3">
    <name type="scientific">Nocardioides simplex</name>
    <name type="common">Arthrobacter simplex</name>
    <dbReference type="NCBI Taxonomy" id="2045"/>
    <lineage>
        <taxon>Bacteria</taxon>
        <taxon>Bacillati</taxon>
        <taxon>Actinomycetota</taxon>
        <taxon>Actinomycetes</taxon>
        <taxon>Propionibacteriales</taxon>
        <taxon>Nocardioidaceae</taxon>
        <taxon>Pimelobacter</taxon>
    </lineage>
</organism>
<dbReference type="EMBL" id="WBVM01000004">
    <property type="protein sequence ID" value="KAB2807875.1"/>
    <property type="molecule type" value="Genomic_DNA"/>
</dbReference>
<gene>
    <name evidence="2" type="ORF">F9L07_24655</name>
    <name evidence="1" type="ORF">KR76_02725</name>
</gene>
<dbReference type="Pfam" id="PF06013">
    <property type="entry name" value="WXG100"/>
    <property type="match status" value="1"/>
</dbReference>
<evidence type="ECO:0008006" key="5">
    <source>
        <dbReference type="Google" id="ProtNLM"/>
    </source>
</evidence>
<dbReference type="Proteomes" id="UP000449906">
    <property type="component" value="Unassembled WGS sequence"/>
</dbReference>
<dbReference type="Gene3D" id="1.10.287.1060">
    <property type="entry name" value="ESAT-6-like"/>
    <property type="match status" value="1"/>
</dbReference>
<evidence type="ECO:0000313" key="4">
    <source>
        <dbReference type="Proteomes" id="UP000449906"/>
    </source>
</evidence>
<evidence type="ECO:0000313" key="2">
    <source>
        <dbReference type="EMBL" id="KAB2807875.1"/>
    </source>
</evidence>
<evidence type="ECO:0000313" key="1">
    <source>
        <dbReference type="EMBL" id="AIY15944.1"/>
    </source>
</evidence>
<accession>A0A0A1DFE2</accession>
<protein>
    <recommendedName>
        <fullName evidence="5">WXG100 family type VII secretion target</fullName>
    </recommendedName>
</protein>
<dbReference type="EMBL" id="CP009896">
    <property type="protein sequence ID" value="AIY15944.1"/>
    <property type="molecule type" value="Genomic_DNA"/>
</dbReference>
<keyword evidence="3" id="KW-1185">Reference proteome</keyword>
<dbReference type="KEGG" id="psim:KR76_02725"/>
<dbReference type="HOGENOM" id="CLU_151185_2_2_11"/>
<dbReference type="STRING" id="2045.KR76_02725"/>
<dbReference type="GeneID" id="96607889"/>